<dbReference type="AlphaFoldDB" id="A0A6C0IGM6"/>
<evidence type="ECO:0000313" key="1">
    <source>
        <dbReference type="EMBL" id="QHT91675.1"/>
    </source>
</evidence>
<name>A0A6C0IGM6_9ZZZZ</name>
<protein>
    <submittedName>
        <fullName evidence="1">Uncharacterized protein</fullName>
    </submittedName>
</protein>
<dbReference type="EMBL" id="MN740167">
    <property type="protein sequence ID" value="QHT91675.1"/>
    <property type="molecule type" value="Genomic_DNA"/>
</dbReference>
<organism evidence="1">
    <name type="scientific">viral metagenome</name>
    <dbReference type="NCBI Taxonomy" id="1070528"/>
    <lineage>
        <taxon>unclassified sequences</taxon>
        <taxon>metagenomes</taxon>
        <taxon>organismal metagenomes</taxon>
    </lineage>
</organism>
<sequence>MSHNFLKFIKLFALNKNVKFEPVLFLFTIPHVGYVLSTQKEDNITIANKYKYVSNGFTNFMIVGSNGTHYNVNNSFWFWKWDSIEDWHNLKVGNTIYAKYYGWRMPFLGCFPNIIDTNYTVKDTTKINDKNHLISIDPVLTTNKDRISRDVITAALVTFK</sequence>
<proteinExistence type="predicted"/>
<accession>A0A6C0IGM6</accession>
<reference evidence="1" key="1">
    <citation type="journal article" date="2020" name="Nature">
        <title>Giant virus diversity and host interactions through global metagenomics.</title>
        <authorList>
            <person name="Schulz F."/>
            <person name="Roux S."/>
            <person name="Paez-Espino D."/>
            <person name="Jungbluth S."/>
            <person name="Walsh D.A."/>
            <person name="Denef V.J."/>
            <person name="McMahon K.D."/>
            <person name="Konstantinidis K.T."/>
            <person name="Eloe-Fadrosh E.A."/>
            <person name="Kyrpides N.C."/>
            <person name="Woyke T."/>
        </authorList>
    </citation>
    <scope>NUCLEOTIDE SEQUENCE</scope>
    <source>
        <strain evidence="1">GVMAG-M-3300023184-86</strain>
    </source>
</reference>